<dbReference type="HOGENOM" id="CLU_2376520_0_0_1"/>
<protein>
    <submittedName>
        <fullName evidence="1">Uncharacterized protein</fullName>
    </submittedName>
</protein>
<accession>A0A0E0M420</accession>
<dbReference type="AlphaFoldDB" id="A0A0E0M420"/>
<dbReference type="Gramene" id="OPUNC09G16670.1">
    <property type="protein sequence ID" value="OPUNC09G16670.1"/>
    <property type="gene ID" value="OPUNC09G16670"/>
</dbReference>
<proteinExistence type="predicted"/>
<evidence type="ECO:0000313" key="1">
    <source>
        <dbReference type="EnsemblPlants" id="OPUNC09G16670.1"/>
    </source>
</evidence>
<name>A0A0E0M420_ORYPU</name>
<evidence type="ECO:0000313" key="2">
    <source>
        <dbReference type="Proteomes" id="UP000026962"/>
    </source>
</evidence>
<reference evidence="1" key="1">
    <citation type="submission" date="2015-04" db="UniProtKB">
        <authorList>
            <consortium name="EnsemblPlants"/>
        </authorList>
    </citation>
    <scope>IDENTIFICATION</scope>
</reference>
<keyword evidence="2" id="KW-1185">Reference proteome</keyword>
<sequence length="95" mass="11117">MCSDLLSSPVRRRCIHRSIDSGIVPSIYCYEYSSIWESYDYDWQTIYCLNVRSRSKSDLALSHGYDKGHIISKWMKSKNLLDWWTQGTSDPDATK</sequence>
<dbReference type="EnsemblPlants" id="OPUNC09G16670.1">
    <property type="protein sequence ID" value="OPUNC09G16670.1"/>
    <property type="gene ID" value="OPUNC09G16670"/>
</dbReference>
<reference evidence="1" key="2">
    <citation type="submission" date="2018-05" db="EMBL/GenBank/DDBJ databases">
        <title>OpunRS2 (Oryza punctata Reference Sequence Version 2).</title>
        <authorList>
            <person name="Zhang J."/>
            <person name="Kudrna D."/>
            <person name="Lee S."/>
            <person name="Talag J."/>
            <person name="Welchert J."/>
            <person name="Wing R.A."/>
        </authorList>
    </citation>
    <scope>NUCLEOTIDE SEQUENCE [LARGE SCALE GENOMIC DNA]</scope>
</reference>
<dbReference type="Proteomes" id="UP000026962">
    <property type="component" value="Chromosome 9"/>
</dbReference>
<organism evidence="1">
    <name type="scientific">Oryza punctata</name>
    <name type="common">Red rice</name>
    <dbReference type="NCBI Taxonomy" id="4537"/>
    <lineage>
        <taxon>Eukaryota</taxon>
        <taxon>Viridiplantae</taxon>
        <taxon>Streptophyta</taxon>
        <taxon>Embryophyta</taxon>
        <taxon>Tracheophyta</taxon>
        <taxon>Spermatophyta</taxon>
        <taxon>Magnoliopsida</taxon>
        <taxon>Liliopsida</taxon>
        <taxon>Poales</taxon>
        <taxon>Poaceae</taxon>
        <taxon>BOP clade</taxon>
        <taxon>Oryzoideae</taxon>
        <taxon>Oryzeae</taxon>
        <taxon>Oryzinae</taxon>
        <taxon>Oryza</taxon>
    </lineage>
</organism>